<dbReference type="Pfam" id="PF07661">
    <property type="entry name" value="MORN_2"/>
    <property type="match status" value="2"/>
</dbReference>
<dbReference type="PATRIC" id="fig|1300348.6.peg.690"/>
<gene>
    <name evidence="2" type="ORF">I602_691</name>
    <name evidence="3" type="ORF">SAMN05444353_1087</name>
</gene>
<feature type="signal peptide" evidence="1">
    <location>
        <begin position="1"/>
        <end position="21"/>
    </location>
</feature>
<dbReference type="OrthoDB" id="7342920at2"/>
<reference evidence="2 4" key="1">
    <citation type="submission" date="2015-07" db="EMBL/GenBank/DDBJ databases">
        <title>Genome of Polaribacter dokdonenesis DSW-5, isolated from seawater off Dokdo in Korea.</title>
        <authorList>
            <person name="Yoon K."/>
            <person name="Song J.Y."/>
            <person name="Kim J.F."/>
        </authorList>
    </citation>
    <scope>NUCLEOTIDE SEQUENCE [LARGE SCALE GENOMIC DNA]</scope>
    <source>
        <strain evidence="2 4">DSW-5</strain>
    </source>
</reference>
<dbReference type="Proteomes" id="UP000037716">
    <property type="component" value="Unassembled WGS sequence"/>
</dbReference>
<evidence type="ECO:0000313" key="5">
    <source>
        <dbReference type="Proteomes" id="UP000183071"/>
    </source>
</evidence>
<name>A0A0M9CEP6_9FLAO</name>
<sequence length="134" mass="15760">MNIKLLLPLFFLAFFSFSTHAQSKVYFDANWNVVTKEKAVYYRTISANKPKKEWIIDYYISGKKAQEANYVKGKPDGKFLMYYNTGELKSIGFYEDGLKEGVWKTYDKNGKIIQKGKYKNDEKVGVWKTFYKNL</sequence>
<dbReference type="RefSeq" id="WP_053973351.1">
    <property type="nucleotide sequence ID" value="NZ_FNUE01000001.1"/>
</dbReference>
<keyword evidence="1" id="KW-0732">Signal</keyword>
<comment type="caution">
    <text evidence="2">The sequence shown here is derived from an EMBL/GenBank/DDBJ whole genome shotgun (WGS) entry which is preliminary data.</text>
</comment>
<dbReference type="Proteomes" id="UP000183071">
    <property type="component" value="Unassembled WGS sequence"/>
</dbReference>
<dbReference type="InterPro" id="IPR011652">
    <property type="entry name" value="MORN_2"/>
</dbReference>
<dbReference type="SUPFAM" id="SSF82185">
    <property type="entry name" value="Histone H3 K4-specific methyltransferase SET7/9 N-terminal domain"/>
    <property type="match status" value="1"/>
</dbReference>
<evidence type="ECO:0000256" key="1">
    <source>
        <dbReference type="SAM" id="SignalP"/>
    </source>
</evidence>
<accession>A0A0M9CEP6</accession>
<evidence type="ECO:0000313" key="3">
    <source>
        <dbReference type="EMBL" id="SEE18055.1"/>
    </source>
</evidence>
<evidence type="ECO:0000313" key="2">
    <source>
        <dbReference type="EMBL" id="KOY51131.1"/>
    </source>
</evidence>
<protein>
    <submittedName>
        <fullName evidence="3">MORN repeat variant</fullName>
    </submittedName>
</protein>
<organism evidence="2 4">
    <name type="scientific">Polaribacter dokdonensis DSW-5</name>
    <dbReference type="NCBI Taxonomy" id="1300348"/>
    <lineage>
        <taxon>Bacteria</taxon>
        <taxon>Pseudomonadati</taxon>
        <taxon>Bacteroidota</taxon>
        <taxon>Flavobacteriia</taxon>
        <taxon>Flavobacteriales</taxon>
        <taxon>Flavobacteriaceae</taxon>
    </lineage>
</organism>
<feature type="chain" id="PRO_5005832945" evidence="1">
    <location>
        <begin position="22"/>
        <end position="134"/>
    </location>
</feature>
<dbReference type="Gene3D" id="3.90.930.1">
    <property type="match status" value="1"/>
</dbReference>
<dbReference type="EMBL" id="FNUE01000001">
    <property type="protein sequence ID" value="SEE18055.1"/>
    <property type="molecule type" value="Genomic_DNA"/>
</dbReference>
<dbReference type="STRING" id="1300348.I602_691"/>
<dbReference type="AlphaFoldDB" id="A0A0M9CEP6"/>
<proteinExistence type="predicted"/>
<dbReference type="EMBL" id="LGBR01000001">
    <property type="protein sequence ID" value="KOY51131.1"/>
    <property type="molecule type" value="Genomic_DNA"/>
</dbReference>
<reference evidence="3 5" key="2">
    <citation type="submission" date="2016-10" db="EMBL/GenBank/DDBJ databases">
        <authorList>
            <person name="Varghese N."/>
            <person name="Submissions S."/>
        </authorList>
    </citation>
    <scope>NUCLEOTIDE SEQUENCE [LARGE SCALE GENOMIC DNA]</scope>
    <source>
        <strain evidence="3 5">DSW-5</strain>
    </source>
</reference>
<evidence type="ECO:0000313" key="4">
    <source>
        <dbReference type="Proteomes" id="UP000037716"/>
    </source>
</evidence>
<keyword evidence="5" id="KW-1185">Reference proteome</keyword>